<protein>
    <recommendedName>
        <fullName evidence="3">Transcription activator effector binding protein</fullName>
    </recommendedName>
</protein>
<gene>
    <name evidence="1" type="ordered locus">Clole_0082</name>
</gene>
<dbReference type="STRING" id="642492.Clole_0082"/>
<evidence type="ECO:0000313" key="1">
    <source>
        <dbReference type="EMBL" id="ADZ81842.1"/>
    </source>
</evidence>
<dbReference type="Proteomes" id="UP000008467">
    <property type="component" value="Chromosome"/>
</dbReference>
<dbReference type="eggNOG" id="COG4978">
    <property type="taxonomic scope" value="Bacteria"/>
</dbReference>
<evidence type="ECO:0008006" key="3">
    <source>
        <dbReference type="Google" id="ProtNLM"/>
    </source>
</evidence>
<accession>F2JGE7</accession>
<dbReference type="Gene3D" id="3.20.80.10">
    <property type="entry name" value="Regulatory factor, effector binding domain"/>
    <property type="match status" value="1"/>
</dbReference>
<proteinExistence type="predicted"/>
<dbReference type="AlphaFoldDB" id="F2JGE7"/>
<dbReference type="HOGENOM" id="CLU_140882_0_0_9"/>
<name>F2JGE7_CELLD</name>
<organism evidence="1 2">
    <name type="scientific">Cellulosilyticum lentocellum (strain ATCC 49066 / DSM 5427 / NCIMB 11756 / RHM5)</name>
    <name type="common">Clostridium lentocellum</name>
    <dbReference type="NCBI Taxonomy" id="642492"/>
    <lineage>
        <taxon>Bacteria</taxon>
        <taxon>Bacillati</taxon>
        <taxon>Bacillota</taxon>
        <taxon>Clostridia</taxon>
        <taxon>Lachnospirales</taxon>
        <taxon>Cellulosilyticaceae</taxon>
        <taxon>Cellulosilyticum</taxon>
    </lineage>
</organism>
<dbReference type="KEGG" id="cle:Clole_0082"/>
<reference evidence="1 2" key="1">
    <citation type="journal article" date="2011" name="J. Bacteriol.">
        <title>Complete genome sequence of the cellulose-degrading bacterium Cellulosilyticum lentocellum.</title>
        <authorList>
            <consortium name="US DOE Joint Genome Institute"/>
            <person name="Miller D.A."/>
            <person name="Suen G."/>
            <person name="Bruce D."/>
            <person name="Copeland A."/>
            <person name="Cheng J.F."/>
            <person name="Detter C."/>
            <person name="Goodwin L.A."/>
            <person name="Han C.S."/>
            <person name="Hauser L.J."/>
            <person name="Land M.L."/>
            <person name="Lapidus A."/>
            <person name="Lucas S."/>
            <person name="Meincke L."/>
            <person name="Pitluck S."/>
            <person name="Tapia R."/>
            <person name="Teshima H."/>
            <person name="Woyke T."/>
            <person name="Fox B.G."/>
            <person name="Angert E.R."/>
            <person name="Currie C.R."/>
        </authorList>
    </citation>
    <scope>NUCLEOTIDE SEQUENCE [LARGE SCALE GENOMIC DNA]</scope>
    <source>
        <strain evidence="2">ATCC 49066 / DSM 5427 / NCIMB 11756 / RHM5</strain>
    </source>
</reference>
<keyword evidence="2" id="KW-1185">Reference proteome</keyword>
<sequence>MEIKENQELIMENVLSFRGKVTQQQMQDEMMKIGEVIQRIGVQKNGPLTTATFSVEEGSLGQVMDVEILVPLNKRVELPASYTFKPMIKVVHALRARHIGNPAMLPNTINALNDYIVKNNVQVITATYNVIVKDAIREDDVNDMIVDIYLGCNSNNPI</sequence>
<dbReference type="EMBL" id="CP002582">
    <property type="protein sequence ID" value="ADZ81842.1"/>
    <property type="molecule type" value="Genomic_DNA"/>
</dbReference>
<evidence type="ECO:0000313" key="2">
    <source>
        <dbReference type="Proteomes" id="UP000008467"/>
    </source>
</evidence>
<dbReference type="InterPro" id="IPR011256">
    <property type="entry name" value="Reg_factor_effector_dom_sf"/>
</dbReference>
<dbReference type="RefSeq" id="WP_013655143.1">
    <property type="nucleotide sequence ID" value="NC_015275.1"/>
</dbReference>